<comment type="similarity">
    <text evidence="1 6">Belongs to the eukaryotic ribosomal protein eL24 family.</text>
</comment>
<dbReference type="SUPFAM" id="SSF57716">
    <property type="entry name" value="Glucocorticoid receptor-like (DNA-binding domain)"/>
    <property type="match status" value="1"/>
</dbReference>
<name>A0A7C1PM91_THEPE</name>
<evidence type="ECO:0000259" key="7">
    <source>
        <dbReference type="SMART" id="SM00746"/>
    </source>
</evidence>
<dbReference type="GO" id="GO:0005840">
    <property type="term" value="C:ribosome"/>
    <property type="evidence" value="ECO:0007669"/>
    <property type="project" value="UniProtKB-KW"/>
</dbReference>
<keyword evidence="2 6" id="KW-0699">rRNA-binding</keyword>
<dbReference type="AlphaFoldDB" id="A0A7C1PM91"/>
<dbReference type="SMART" id="SM00746">
    <property type="entry name" value="TRASH"/>
    <property type="match status" value="1"/>
</dbReference>
<accession>A0A7C1PM91</accession>
<feature type="binding site" evidence="6">
    <location>
        <position position="7"/>
    </location>
    <ligand>
        <name>Zn(2+)</name>
        <dbReference type="ChEBI" id="CHEBI:29105"/>
    </ligand>
</feature>
<dbReference type="InterPro" id="IPR038630">
    <property type="entry name" value="L24e/L24_sf"/>
</dbReference>
<dbReference type="InterPro" id="IPR055345">
    <property type="entry name" value="Ribosomal_eL24-rel_arc"/>
</dbReference>
<feature type="domain" description="TRASH" evidence="7">
    <location>
        <begin position="7"/>
        <end position="45"/>
    </location>
</feature>
<feature type="binding site" evidence="6">
    <location>
        <position position="10"/>
    </location>
    <ligand>
        <name>Zn(2+)</name>
        <dbReference type="ChEBI" id="CHEBI:29105"/>
    </ligand>
</feature>
<gene>
    <name evidence="6" type="primary">rpl24e</name>
    <name evidence="9" type="ORF">ENM88_02565</name>
    <name evidence="8" type="ORF">ENP77_03570</name>
</gene>
<dbReference type="Pfam" id="PF01246">
    <property type="entry name" value="Ribosomal_L24e"/>
    <property type="match status" value="1"/>
</dbReference>
<protein>
    <recommendedName>
        <fullName evidence="6">Large ribosomal subunit protein eL24</fullName>
    </recommendedName>
</protein>
<dbReference type="GO" id="GO:0006412">
    <property type="term" value="P:translation"/>
    <property type="evidence" value="ECO:0007669"/>
    <property type="project" value="UniProtKB-UniRule"/>
</dbReference>
<evidence type="ECO:0000313" key="9">
    <source>
        <dbReference type="EMBL" id="HHP04620.1"/>
    </source>
</evidence>
<proteinExistence type="inferred from homology"/>
<evidence type="ECO:0000256" key="2">
    <source>
        <dbReference type="ARBA" id="ARBA00022730"/>
    </source>
</evidence>
<comment type="subunit">
    <text evidence="6">Part of the 50S ribosomal subunit. Forms a cluster with proteins L3 and L14.</text>
</comment>
<evidence type="ECO:0000256" key="5">
    <source>
        <dbReference type="ARBA" id="ARBA00022884"/>
    </source>
</evidence>
<comment type="caution">
    <text evidence="8">The sequence shown here is derived from an EMBL/GenBank/DDBJ whole genome shotgun (WGS) entry which is preliminary data.</text>
</comment>
<sequence length="61" mass="7028">MPSVVYCSFCRRPIKPGEGIAYVRNDGTVERYCSSKCFKSAVIMHRDPRNFKWARSAKQKA</sequence>
<keyword evidence="3 6" id="KW-0863">Zinc-finger</keyword>
<dbReference type="EMBL" id="DSKP01000125">
    <property type="protein sequence ID" value="HEB48854.1"/>
    <property type="molecule type" value="Genomic_DNA"/>
</dbReference>
<dbReference type="Gene3D" id="2.30.170.20">
    <property type="entry name" value="Ribosomal protein L24e"/>
    <property type="match status" value="1"/>
</dbReference>
<dbReference type="GO" id="GO:0008270">
    <property type="term" value="F:zinc ion binding"/>
    <property type="evidence" value="ECO:0007669"/>
    <property type="project" value="UniProtKB-UniRule"/>
</dbReference>
<evidence type="ECO:0000256" key="4">
    <source>
        <dbReference type="ARBA" id="ARBA00022833"/>
    </source>
</evidence>
<dbReference type="GO" id="GO:0003735">
    <property type="term" value="F:structural constituent of ribosome"/>
    <property type="evidence" value="ECO:0007669"/>
    <property type="project" value="InterPro"/>
</dbReference>
<dbReference type="GO" id="GO:0019843">
    <property type="term" value="F:rRNA binding"/>
    <property type="evidence" value="ECO:0007669"/>
    <property type="project" value="UniProtKB-UniRule"/>
</dbReference>
<dbReference type="CDD" id="cd00472">
    <property type="entry name" value="Ribosomal_L24e_L24"/>
    <property type="match status" value="1"/>
</dbReference>
<evidence type="ECO:0000256" key="3">
    <source>
        <dbReference type="ARBA" id="ARBA00022771"/>
    </source>
</evidence>
<reference evidence="8" key="1">
    <citation type="journal article" date="2020" name="mSystems">
        <title>Genome- and Community-Level Interaction Insights into Carbon Utilization and Element Cycling Functions of Hydrothermarchaeota in Hydrothermal Sediment.</title>
        <authorList>
            <person name="Zhou Z."/>
            <person name="Liu Y."/>
            <person name="Xu W."/>
            <person name="Pan J."/>
            <person name="Luo Z.H."/>
            <person name="Li M."/>
        </authorList>
    </citation>
    <scope>NUCLEOTIDE SEQUENCE [LARGE SCALE GENOMIC DNA]</scope>
    <source>
        <strain evidence="9">SpSt-1125</strain>
        <strain evidence="8">SpSt-25</strain>
    </source>
</reference>
<feature type="binding site" evidence="6">
    <location>
        <position position="37"/>
    </location>
    <ligand>
        <name>Zn(2+)</name>
        <dbReference type="ChEBI" id="CHEBI:29105"/>
    </ligand>
</feature>
<organism evidence="8">
    <name type="scientific">Thermofilum pendens</name>
    <dbReference type="NCBI Taxonomy" id="2269"/>
    <lineage>
        <taxon>Archaea</taxon>
        <taxon>Thermoproteota</taxon>
        <taxon>Thermoprotei</taxon>
        <taxon>Thermofilales</taxon>
        <taxon>Thermofilaceae</taxon>
        <taxon>Thermofilum</taxon>
    </lineage>
</organism>
<dbReference type="InterPro" id="IPR011017">
    <property type="entry name" value="TRASH_dom"/>
</dbReference>
<evidence type="ECO:0000256" key="1">
    <source>
        <dbReference type="ARBA" id="ARBA00005647"/>
    </source>
</evidence>
<comment type="function">
    <text evidence="6">Binds to the 23S rRNA.</text>
</comment>
<keyword evidence="6" id="KW-0479">Metal-binding</keyword>
<dbReference type="HAMAP" id="MF_00773">
    <property type="entry name" value="Ribosomal_eL24"/>
    <property type="match status" value="1"/>
</dbReference>
<keyword evidence="4 6" id="KW-0862">Zinc</keyword>
<evidence type="ECO:0000313" key="8">
    <source>
        <dbReference type="EMBL" id="HEB48854.1"/>
    </source>
</evidence>
<evidence type="ECO:0000256" key="6">
    <source>
        <dbReference type="HAMAP-Rule" id="MF_00773"/>
    </source>
</evidence>
<comment type="cofactor">
    <cofactor evidence="6">
        <name>Zn(2+)</name>
        <dbReference type="ChEBI" id="CHEBI:29105"/>
    </cofactor>
    <text evidence="6">Binds 1 zinc ion per subunit.</text>
</comment>
<dbReference type="GO" id="GO:1990904">
    <property type="term" value="C:ribonucleoprotein complex"/>
    <property type="evidence" value="ECO:0007669"/>
    <property type="project" value="UniProtKB-KW"/>
</dbReference>
<feature type="zinc finger region" description="C4-type" evidence="6">
    <location>
        <begin position="7"/>
        <end position="37"/>
    </location>
</feature>
<keyword evidence="6 8" id="KW-0689">Ribosomal protein</keyword>
<feature type="binding site" evidence="6">
    <location>
        <position position="33"/>
    </location>
    <ligand>
        <name>Zn(2+)</name>
        <dbReference type="ChEBI" id="CHEBI:29105"/>
    </ligand>
</feature>
<dbReference type="InterPro" id="IPR000988">
    <property type="entry name" value="Ribosomal_eL24-rel_N"/>
</dbReference>
<dbReference type="NCBIfam" id="NF034186">
    <property type="entry name" value="PRK14891.1-1"/>
    <property type="match status" value="1"/>
</dbReference>
<keyword evidence="5 6" id="KW-0694">RNA-binding</keyword>
<keyword evidence="6" id="KW-0687">Ribonucleoprotein</keyword>
<dbReference type="EMBL" id="DRZM01000089">
    <property type="protein sequence ID" value="HHP04620.1"/>
    <property type="molecule type" value="Genomic_DNA"/>
</dbReference>